<dbReference type="PRINTS" id="PR00094">
    <property type="entry name" value="ADENYLTKNASE"/>
</dbReference>
<dbReference type="NCBIfam" id="TIGR01351">
    <property type="entry name" value="adk"/>
    <property type="match status" value="1"/>
</dbReference>
<dbReference type="GO" id="GO:0005737">
    <property type="term" value="C:cytoplasm"/>
    <property type="evidence" value="ECO:0007669"/>
    <property type="project" value="UniProtKB-SubCell"/>
</dbReference>
<dbReference type="HAMAP" id="MF_00235">
    <property type="entry name" value="Adenylate_kinase_Adk"/>
    <property type="match status" value="1"/>
</dbReference>
<comment type="similarity">
    <text evidence="4 5">Belongs to the adenylate kinase family.</text>
</comment>
<evidence type="ECO:0000256" key="5">
    <source>
        <dbReference type="RuleBase" id="RU003330"/>
    </source>
</evidence>
<keyword evidence="1 4" id="KW-0808">Transferase</keyword>
<dbReference type="Proteomes" id="UP000029859">
    <property type="component" value="Unassembled WGS sequence"/>
</dbReference>
<dbReference type="GO" id="GO:0044209">
    <property type="term" value="P:AMP salvage"/>
    <property type="evidence" value="ECO:0007669"/>
    <property type="project" value="UniProtKB-UniRule"/>
</dbReference>
<feature type="binding site" evidence="4">
    <location>
        <position position="36"/>
    </location>
    <ligand>
        <name>AMP</name>
        <dbReference type="ChEBI" id="CHEBI:456215"/>
    </ligand>
</feature>
<dbReference type="InterPro" id="IPR027417">
    <property type="entry name" value="P-loop_NTPase"/>
</dbReference>
<dbReference type="UniPathway" id="UPA00588">
    <property type="reaction ID" value="UER00649"/>
</dbReference>
<comment type="domain">
    <text evidence="4">Consists of three domains, a large central CORE domain and two small peripheral domains, NMPbind and LID, which undergo movements during catalysis. The LID domain closes over the site of phosphoryl transfer upon ATP binding. Assembling and dissambling the active center during each catalytic cycle provides an effective means to prevent ATP hydrolysis. Some bacteria have evolved a zinc-coordinating structure that stabilizes the LID domain.</text>
</comment>
<organism evidence="8 9">
    <name type="scientific">Methanococcoides methylutens</name>
    <dbReference type="NCBI Taxonomy" id="2226"/>
    <lineage>
        <taxon>Archaea</taxon>
        <taxon>Methanobacteriati</taxon>
        <taxon>Methanobacteriota</taxon>
        <taxon>Stenosarchaea group</taxon>
        <taxon>Methanomicrobia</taxon>
        <taxon>Methanosarcinales</taxon>
        <taxon>Methanosarcinaceae</taxon>
        <taxon>Methanococcoides</taxon>
    </lineage>
</organism>
<keyword evidence="9" id="KW-1185">Reference proteome</keyword>
<dbReference type="GO" id="GO:0008270">
    <property type="term" value="F:zinc ion binding"/>
    <property type="evidence" value="ECO:0007669"/>
    <property type="project" value="UniProtKB-UniRule"/>
</dbReference>
<feature type="binding site" evidence="4">
    <location>
        <begin position="57"/>
        <end position="59"/>
    </location>
    <ligand>
        <name>AMP</name>
        <dbReference type="ChEBI" id="CHEBI:456215"/>
    </ligand>
</feature>
<reference evidence="8 9" key="1">
    <citation type="submission" date="2014-09" db="EMBL/GenBank/DDBJ databases">
        <title>Draft genome sequence of an obligately methylotrophic methanogen, Methanococcoides methylutens, isolated from marine sediment.</title>
        <authorList>
            <person name="Guan Y."/>
            <person name="Ngugi D.K."/>
            <person name="Blom J."/>
            <person name="Ali S."/>
            <person name="Ferry J.G."/>
            <person name="Stingl U."/>
        </authorList>
    </citation>
    <scope>NUCLEOTIDE SEQUENCE [LARGE SCALE GENOMIC DNA]</scope>
    <source>
        <strain evidence="8 9">DSM 2657</strain>
    </source>
</reference>
<comment type="caution">
    <text evidence="8">The sequence shown here is derived from an EMBL/GenBank/DDBJ whole genome shotgun (WGS) entry which is preliminary data.</text>
</comment>
<sequence>MNVVLFGPPGAGKGTQAKELAKHYQIPHISTGDILRANVRDGTELGREAKGYMDKGELVPDEVLIGIIKNRLTESDCKTGYLLDGYPRTTPQADALSGILDDIGMPLEVVLNIDVADEELVTRLCGRYMCNCGESYHIKFNPPKEEGVCNACGAQLYQRDDDKEDVIRQRLDSYKEKTQPLIDYYKGKGILVNIDGAGEIGRVFSDICEVLDQYK</sequence>
<keyword evidence="4" id="KW-0479">Metal-binding</keyword>
<accession>A0A099T5W1</accession>
<feature type="binding site" evidence="4">
    <location>
        <begin position="135"/>
        <end position="136"/>
    </location>
    <ligand>
        <name>ATP</name>
        <dbReference type="ChEBI" id="CHEBI:30616"/>
    </ligand>
</feature>
<protein>
    <recommendedName>
        <fullName evidence="4 6">Adenylate kinase</fullName>
        <shortName evidence="4">AK</shortName>
        <ecNumber evidence="4 6">2.7.4.3</ecNumber>
    </recommendedName>
    <alternativeName>
        <fullName evidence="4">ATP-AMP transphosphorylase</fullName>
    </alternativeName>
    <alternativeName>
        <fullName evidence="4">ATP:AMP phosphotransferase</fullName>
    </alternativeName>
    <alternativeName>
        <fullName evidence="4">Adenylate monophosphate kinase</fullName>
    </alternativeName>
</protein>
<keyword evidence="3 4" id="KW-0418">Kinase</keyword>
<keyword evidence="4" id="KW-0862">Zinc</keyword>
<dbReference type="FunFam" id="3.40.50.300:FF:000106">
    <property type="entry name" value="Adenylate kinase mitochondrial"/>
    <property type="match status" value="1"/>
</dbReference>
<comment type="catalytic activity">
    <reaction evidence="4 6">
        <text>AMP + ATP = 2 ADP</text>
        <dbReference type="Rhea" id="RHEA:12973"/>
        <dbReference type="ChEBI" id="CHEBI:30616"/>
        <dbReference type="ChEBI" id="CHEBI:456215"/>
        <dbReference type="ChEBI" id="CHEBI:456216"/>
        <dbReference type="EC" id="2.7.4.3"/>
    </reaction>
</comment>
<dbReference type="InterPro" id="IPR007862">
    <property type="entry name" value="Adenylate_kinase_lid-dom"/>
</dbReference>
<dbReference type="InterPro" id="IPR000850">
    <property type="entry name" value="Adenylat/UMP-CMP_kin"/>
</dbReference>
<comment type="subcellular location">
    <subcellularLocation>
        <location evidence="4 6">Cytoplasm</location>
    </subcellularLocation>
</comment>
<feature type="binding site" evidence="4">
    <location>
        <position position="127"/>
    </location>
    <ligand>
        <name>ATP</name>
        <dbReference type="ChEBI" id="CHEBI:30616"/>
    </ligand>
</feature>
<dbReference type="Pfam" id="PF00406">
    <property type="entry name" value="ADK"/>
    <property type="match status" value="1"/>
</dbReference>
<comment type="subunit">
    <text evidence="4 6">Monomer.</text>
</comment>
<dbReference type="InterPro" id="IPR006259">
    <property type="entry name" value="Adenyl_kin_sub"/>
</dbReference>
<evidence type="ECO:0000256" key="6">
    <source>
        <dbReference type="RuleBase" id="RU003331"/>
    </source>
</evidence>
<feature type="binding site" evidence="4">
    <location>
        <position position="159"/>
    </location>
    <ligand>
        <name>AMP</name>
        <dbReference type="ChEBI" id="CHEBI:456215"/>
    </ligand>
</feature>
<name>A0A099T5W1_METMT</name>
<evidence type="ECO:0000256" key="1">
    <source>
        <dbReference type="ARBA" id="ARBA00022679"/>
    </source>
</evidence>
<dbReference type="EMBL" id="JRHO01000005">
    <property type="protein sequence ID" value="KGK99543.1"/>
    <property type="molecule type" value="Genomic_DNA"/>
</dbReference>
<dbReference type="EC" id="2.7.4.3" evidence="4 6"/>
<evidence type="ECO:0000313" key="8">
    <source>
        <dbReference type="EMBL" id="KGK99543.1"/>
    </source>
</evidence>
<feature type="binding site" evidence="4">
    <location>
        <position position="170"/>
    </location>
    <ligand>
        <name>AMP</name>
        <dbReference type="ChEBI" id="CHEBI:456215"/>
    </ligand>
</feature>
<dbReference type="OrthoDB" id="31230at2157"/>
<dbReference type="Pfam" id="PF05191">
    <property type="entry name" value="ADK_lid"/>
    <property type="match status" value="1"/>
</dbReference>
<dbReference type="GO" id="GO:0004017">
    <property type="term" value="F:AMP kinase activity"/>
    <property type="evidence" value="ECO:0007669"/>
    <property type="project" value="UniProtKB-UniRule"/>
</dbReference>
<evidence type="ECO:0000256" key="2">
    <source>
        <dbReference type="ARBA" id="ARBA00022741"/>
    </source>
</evidence>
<evidence type="ECO:0000256" key="4">
    <source>
        <dbReference type="HAMAP-Rule" id="MF_00235"/>
    </source>
</evidence>
<feature type="binding site" evidence="4">
    <location>
        <position position="92"/>
    </location>
    <ligand>
        <name>AMP</name>
        <dbReference type="ChEBI" id="CHEBI:456215"/>
    </ligand>
</feature>
<feature type="binding site" evidence="4">
    <location>
        <begin position="10"/>
        <end position="15"/>
    </location>
    <ligand>
        <name>ATP</name>
        <dbReference type="ChEBI" id="CHEBI:30616"/>
    </ligand>
</feature>
<dbReference type="CDD" id="cd01428">
    <property type="entry name" value="ADK"/>
    <property type="match status" value="1"/>
</dbReference>
<keyword evidence="4" id="KW-0545">Nucleotide biosynthesis</keyword>
<feature type="region of interest" description="NMP" evidence="4">
    <location>
        <begin position="30"/>
        <end position="59"/>
    </location>
</feature>
<dbReference type="AlphaFoldDB" id="A0A099T5W1"/>
<feature type="binding site" evidence="4">
    <location>
        <position position="130"/>
    </location>
    <ligand>
        <name>Zn(2+)</name>
        <dbReference type="ChEBI" id="CHEBI:29105"/>
        <note>structural</note>
    </ligand>
</feature>
<gene>
    <name evidence="4" type="primary">adk</name>
    <name evidence="8" type="ORF">LI82_01960</name>
</gene>
<dbReference type="InterPro" id="IPR033690">
    <property type="entry name" value="Adenylat_kinase_CS"/>
</dbReference>
<dbReference type="NCBIfam" id="NF011100">
    <property type="entry name" value="PRK14527.1"/>
    <property type="match status" value="1"/>
</dbReference>
<dbReference type="GO" id="GO:0005524">
    <property type="term" value="F:ATP binding"/>
    <property type="evidence" value="ECO:0007669"/>
    <property type="project" value="UniProtKB-UniRule"/>
</dbReference>
<comment type="function">
    <text evidence="4">Catalyzes the reversible transfer of the terminal phosphate group between ATP and AMP. Plays an important role in cellular energy homeostasis and in adenine nucleotide metabolism.</text>
</comment>
<keyword evidence="2 4" id="KW-0547">Nucleotide-binding</keyword>
<evidence type="ECO:0000259" key="7">
    <source>
        <dbReference type="Pfam" id="PF05191"/>
    </source>
</evidence>
<dbReference type="RefSeq" id="WP_048193273.1">
    <property type="nucleotide sequence ID" value="NZ_CAAGSM010000007.1"/>
</dbReference>
<comment type="caution">
    <text evidence="4">Lacks conserved residue(s) required for the propagation of feature annotation.</text>
</comment>
<feature type="binding site" evidence="4">
    <location>
        <position position="198"/>
    </location>
    <ligand>
        <name>ATP</name>
        <dbReference type="ChEBI" id="CHEBI:30616"/>
    </ligand>
</feature>
<feature type="binding site" evidence="4">
    <location>
        <begin position="85"/>
        <end position="88"/>
    </location>
    <ligand>
        <name>AMP</name>
        <dbReference type="ChEBI" id="CHEBI:456215"/>
    </ligand>
</feature>
<keyword evidence="4 6" id="KW-0067">ATP-binding</keyword>
<dbReference type="NCBIfam" id="NF001381">
    <property type="entry name" value="PRK00279.1-3"/>
    <property type="match status" value="1"/>
</dbReference>
<feature type="binding site" evidence="4">
    <location>
        <position position="132"/>
    </location>
    <ligand>
        <name>Zn(2+)</name>
        <dbReference type="ChEBI" id="CHEBI:29105"/>
        <note>structural</note>
    </ligand>
</feature>
<dbReference type="Gene3D" id="3.40.50.300">
    <property type="entry name" value="P-loop containing nucleotide triphosphate hydrolases"/>
    <property type="match status" value="1"/>
</dbReference>
<comment type="pathway">
    <text evidence="4">Purine metabolism; AMP biosynthesis via salvage pathway; AMP from ADP: step 1/1.</text>
</comment>
<dbReference type="PANTHER" id="PTHR23359">
    <property type="entry name" value="NUCLEOTIDE KINASE"/>
    <property type="match status" value="1"/>
</dbReference>
<feature type="binding site" evidence="4">
    <location>
        <position position="152"/>
    </location>
    <ligand>
        <name>Zn(2+)</name>
        <dbReference type="ChEBI" id="CHEBI:29105"/>
        <note>structural</note>
    </ligand>
</feature>
<feature type="domain" description="Adenylate kinase active site lid" evidence="7">
    <location>
        <begin position="127"/>
        <end position="161"/>
    </location>
</feature>
<feature type="binding site" evidence="4">
    <location>
        <position position="149"/>
    </location>
    <ligand>
        <name>Zn(2+)</name>
        <dbReference type="ChEBI" id="CHEBI:29105"/>
        <note>structural</note>
    </ligand>
</feature>
<evidence type="ECO:0000256" key="3">
    <source>
        <dbReference type="ARBA" id="ARBA00022777"/>
    </source>
</evidence>
<proteinExistence type="inferred from homology"/>
<dbReference type="PROSITE" id="PS00113">
    <property type="entry name" value="ADENYLATE_KINASE"/>
    <property type="match status" value="1"/>
</dbReference>
<evidence type="ECO:0000313" key="9">
    <source>
        <dbReference type="Proteomes" id="UP000029859"/>
    </source>
</evidence>
<feature type="binding site" evidence="4">
    <location>
        <position position="31"/>
    </location>
    <ligand>
        <name>AMP</name>
        <dbReference type="ChEBI" id="CHEBI:456215"/>
    </ligand>
</feature>
<dbReference type="NCBIfam" id="NF001380">
    <property type="entry name" value="PRK00279.1-2"/>
    <property type="match status" value="1"/>
</dbReference>
<dbReference type="SUPFAM" id="SSF52540">
    <property type="entry name" value="P-loop containing nucleoside triphosphate hydrolases"/>
    <property type="match status" value="1"/>
</dbReference>
<keyword evidence="4" id="KW-0963">Cytoplasm</keyword>